<protein>
    <recommendedName>
        <fullName evidence="4">Transmembrane protein</fullName>
    </recommendedName>
</protein>
<proteinExistence type="predicted"/>
<sequence length="864" mass="100938">MFLSENQLIKKYRMNILKSADLFGVPFIQSIDQKQSKYQSIFGGVLSLIIFSSSLGYAIWIIYLWQTKQMNPKISTSKYATDYSTLNLNQDFIKLYYWKYDNNLIDPFKTKILLPLVVYNRQNQLTQPQLITNNTVSNYGNTYIPKIELGFSKIEGEVYTSGQMYIQIVLCSEIYLSPDEKCASKELIEEFFKQSSNVVVIQIYSTSLNSRDGSEQVGLQEFYIQIEEKFCYTMNTFLETNLYELQDDFLFGTSQFKEFISGAVVQTQTSSSEYCYKTFNNDALSIIYLGMNGNQMQTIFEYPRIGDILANIGSIVSLLFMSKYIIIMLNQYSLKQSIIKEMISYYYPQFKNVCITKNWRQKIVMVRINQTVVDIKEFTKFYDKAQNADLFGVPFIQSIDQKQSKYQSIFGGVLSLIIFSSSLGYAIWIIYLWQTKQMNPKISTSKYATDYSTLNLNQDFIKLYYWKYDNNLIDPFKTKILLPLVVYNRQNQLTQPQLITNNTVSNYGNTYIPKIELGFSKIEGEVYTSGQMYIQIVLCSEIYLSPDEKCASKELIEEFFKQSSNVVVIQIYSTSLNSRDGSEQVGLQEFYIQIEEKFCYTMNTFLETNLYELQDDFLFGTSQFKEFISGAVVQTQTSSSEYCYKTFNNDALSIIYLGMNGNQMQTIFEYPRIGDILANIGSIVSLLFMSKYIIIMLNQYSLKQSIIKEMISYYYPQFKNVCITKNWRQKIVMVRINQTVVDIKEFTKFYDKAQKQMLQKLSYLNLLYEISRLYFIIRSSKYREELYKSHLIGIKMNFNPIKELDGIFNYKSICSVQSSRDNILLNEDDADILSLSKKRLENCCNFIPEEIFNETDFYITNKIV</sequence>
<comment type="caution">
    <text evidence="2">The sequence shown here is derived from an EMBL/GenBank/DDBJ whole genome shotgun (WGS) entry which is preliminary data.</text>
</comment>
<dbReference type="Proteomes" id="UP000689195">
    <property type="component" value="Unassembled WGS sequence"/>
</dbReference>
<dbReference type="PANTHER" id="PTHR12621">
    <property type="entry name" value="CYSTEINE AND HISTIDINE-RICH DOMAIN CHORD -CONTAINING PROTEIN"/>
    <property type="match status" value="1"/>
</dbReference>
<evidence type="ECO:0000313" key="3">
    <source>
        <dbReference type="Proteomes" id="UP000689195"/>
    </source>
</evidence>
<evidence type="ECO:0000256" key="1">
    <source>
        <dbReference type="SAM" id="Phobius"/>
    </source>
</evidence>
<gene>
    <name evidence="2" type="ORF">PPENT_87.1.T1230060</name>
</gene>
<organism evidence="2 3">
    <name type="scientific">Paramecium pentaurelia</name>
    <dbReference type="NCBI Taxonomy" id="43138"/>
    <lineage>
        <taxon>Eukaryota</taxon>
        <taxon>Sar</taxon>
        <taxon>Alveolata</taxon>
        <taxon>Ciliophora</taxon>
        <taxon>Intramacronucleata</taxon>
        <taxon>Oligohymenophorea</taxon>
        <taxon>Peniculida</taxon>
        <taxon>Parameciidae</taxon>
        <taxon>Paramecium</taxon>
    </lineage>
</organism>
<keyword evidence="1" id="KW-1133">Transmembrane helix</keyword>
<evidence type="ECO:0008006" key="4">
    <source>
        <dbReference type="Google" id="ProtNLM"/>
    </source>
</evidence>
<feature type="transmembrane region" description="Helical" evidence="1">
    <location>
        <begin position="308"/>
        <end position="329"/>
    </location>
</feature>
<keyword evidence="3" id="KW-1185">Reference proteome</keyword>
<feature type="transmembrane region" description="Helical" evidence="1">
    <location>
        <begin position="41"/>
        <end position="65"/>
    </location>
</feature>
<feature type="transmembrane region" description="Helical" evidence="1">
    <location>
        <begin position="409"/>
        <end position="433"/>
    </location>
</feature>
<keyword evidence="1" id="KW-0812">Transmembrane</keyword>
<keyword evidence="1" id="KW-0472">Membrane</keyword>
<dbReference type="EMBL" id="CAJJDO010000123">
    <property type="protein sequence ID" value="CAD8199994.1"/>
    <property type="molecule type" value="Genomic_DNA"/>
</dbReference>
<dbReference type="AlphaFoldDB" id="A0A8S1XGG3"/>
<dbReference type="GO" id="GO:0008270">
    <property type="term" value="F:zinc ion binding"/>
    <property type="evidence" value="ECO:0007669"/>
    <property type="project" value="TreeGrafter"/>
</dbReference>
<dbReference type="PANTHER" id="PTHR12621:SF7">
    <property type="entry name" value="CYSTEINE AND HISTIDINE-RICH DOMAIN-CONTAINING PROTEIN 1"/>
    <property type="match status" value="1"/>
</dbReference>
<accession>A0A8S1XGG3</accession>
<evidence type="ECO:0000313" key="2">
    <source>
        <dbReference type="EMBL" id="CAD8199994.1"/>
    </source>
</evidence>
<name>A0A8S1XGG3_9CILI</name>
<reference evidence="2" key="1">
    <citation type="submission" date="2021-01" db="EMBL/GenBank/DDBJ databases">
        <authorList>
            <consortium name="Genoscope - CEA"/>
            <person name="William W."/>
        </authorList>
    </citation>
    <scope>NUCLEOTIDE SEQUENCE</scope>
</reference>